<evidence type="ECO:0000256" key="8">
    <source>
        <dbReference type="ARBA" id="ARBA00047776"/>
    </source>
</evidence>
<dbReference type="PANTHER" id="PTHR48467:SF1">
    <property type="entry name" value="GLUTAMATE SYNTHASE 1 [NADH], CHLOROPLASTIC-LIKE"/>
    <property type="match status" value="1"/>
</dbReference>
<dbReference type="PIRSF" id="PIRSF000362">
    <property type="entry name" value="FNR"/>
    <property type="match status" value="1"/>
</dbReference>
<evidence type="ECO:0000256" key="3">
    <source>
        <dbReference type="ARBA" id="ARBA00013223"/>
    </source>
</evidence>
<keyword evidence="7" id="KW-0560">Oxidoreductase</keyword>
<evidence type="ECO:0000256" key="6">
    <source>
        <dbReference type="ARBA" id="ARBA00022857"/>
    </source>
</evidence>
<evidence type="ECO:0000256" key="2">
    <source>
        <dbReference type="ARBA" id="ARBA00008312"/>
    </source>
</evidence>
<dbReference type="EMBL" id="JBEPFB010000031">
    <property type="protein sequence ID" value="MER7379276.1"/>
    <property type="molecule type" value="Genomic_DNA"/>
</dbReference>
<dbReference type="EC" id="1.18.1.2" evidence="3"/>
<dbReference type="InterPro" id="IPR055275">
    <property type="entry name" value="Ferredox_Rdtase"/>
</dbReference>
<evidence type="ECO:0000256" key="5">
    <source>
        <dbReference type="ARBA" id="ARBA00022827"/>
    </source>
</evidence>
<organism evidence="10 11">
    <name type="scientific">Streptomyces lanatus</name>
    <dbReference type="NCBI Taxonomy" id="66900"/>
    <lineage>
        <taxon>Bacteria</taxon>
        <taxon>Bacillati</taxon>
        <taxon>Actinomycetota</taxon>
        <taxon>Actinomycetes</taxon>
        <taxon>Kitasatosporales</taxon>
        <taxon>Streptomycetaceae</taxon>
        <taxon>Streptomyces</taxon>
    </lineage>
</organism>
<comment type="catalytic activity">
    <reaction evidence="8">
        <text>2 reduced [2Fe-2S]-[ferredoxin] + NADP(+) + H(+) = 2 oxidized [2Fe-2S]-[ferredoxin] + NADPH</text>
        <dbReference type="Rhea" id="RHEA:20125"/>
        <dbReference type="Rhea" id="RHEA-COMP:10000"/>
        <dbReference type="Rhea" id="RHEA-COMP:10001"/>
        <dbReference type="ChEBI" id="CHEBI:15378"/>
        <dbReference type="ChEBI" id="CHEBI:33737"/>
        <dbReference type="ChEBI" id="CHEBI:33738"/>
        <dbReference type="ChEBI" id="CHEBI:57783"/>
        <dbReference type="ChEBI" id="CHEBI:58349"/>
        <dbReference type="EC" id="1.18.1.2"/>
    </reaction>
</comment>
<dbReference type="InterPro" id="IPR036188">
    <property type="entry name" value="FAD/NAD-bd_sf"/>
</dbReference>
<dbReference type="InterPro" id="IPR021163">
    <property type="entry name" value="Ferredox_Rdtase_adrenod"/>
</dbReference>
<evidence type="ECO:0000256" key="7">
    <source>
        <dbReference type="ARBA" id="ARBA00023002"/>
    </source>
</evidence>
<comment type="cofactor">
    <cofactor evidence="1">
        <name>FAD</name>
        <dbReference type="ChEBI" id="CHEBI:57692"/>
    </cofactor>
</comment>
<dbReference type="Proteomes" id="UP001486207">
    <property type="component" value="Unassembled WGS sequence"/>
</dbReference>
<dbReference type="RefSeq" id="WP_190075858.1">
    <property type="nucleotide sequence ID" value="NZ_BNBM01000029.1"/>
</dbReference>
<evidence type="ECO:0000259" key="9">
    <source>
        <dbReference type="Pfam" id="PF07992"/>
    </source>
</evidence>
<protein>
    <recommendedName>
        <fullName evidence="3">ferredoxin--NADP(+) reductase</fullName>
        <ecNumber evidence="3">1.18.1.2</ecNumber>
    </recommendedName>
</protein>
<keyword evidence="5" id="KW-0274">FAD</keyword>
<comment type="similarity">
    <text evidence="2">Belongs to the ferredoxin--NADP reductase type 1 family.</text>
</comment>
<evidence type="ECO:0000313" key="11">
    <source>
        <dbReference type="Proteomes" id="UP001486207"/>
    </source>
</evidence>
<keyword evidence="11" id="KW-1185">Reference proteome</keyword>
<dbReference type="PANTHER" id="PTHR48467">
    <property type="entry name" value="GLUTAMATE SYNTHASE 1 [NADH], CHLOROPLASTIC-LIKE"/>
    <property type="match status" value="1"/>
</dbReference>
<dbReference type="SUPFAM" id="SSF51971">
    <property type="entry name" value="Nucleotide-binding domain"/>
    <property type="match status" value="1"/>
</dbReference>
<name>A0ABV1Y5Y1_9ACTN</name>
<dbReference type="Gene3D" id="3.50.50.60">
    <property type="entry name" value="FAD/NAD(P)-binding domain"/>
    <property type="match status" value="1"/>
</dbReference>
<evidence type="ECO:0000256" key="1">
    <source>
        <dbReference type="ARBA" id="ARBA00001974"/>
    </source>
</evidence>
<dbReference type="Pfam" id="PF07992">
    <property type="entry name" value="Pyr_redox_2"/>
    <property type="match status" value="1"/>
</dbReference>
<evidence type="ECO:0000256" key="4">
    <source>
        <dbReference type="ARBA" id="ARBA00022630"/>
    </source>
</evidence>
<reference evidence="10 11" key="1">
    <citation type="submission" date="2024-06" db="EMBL/GenBank/DDBJ databases">
        <title>The Natural Products Discovery Center: Release of the First 8490 Sequenced Strains for Exploring Actinobacteria Biosynthetic Diversity.</title>
        <authorList>
            <person name="Kalkreuter E."/>
            <person name="Kautsar S.A."/>
            <person name="Yang D."/>
            <person name="Bader C.D."/>
            <person name="Teijaro C.N."/>
            <person name="Fluegel L."/>
            <person name="Davis C.M."/>
            <person name="Simpson J.R."/>
            <person name="Lauterbach L."/>
            <person name="Steele A.D."/>
            <person name="Gui C."/>
            <person name="Meng S."/>
            <person name="Li G."/>
            <person name="Viehrig K."/>
            <person name="Ye F."/>
            <person name="Su P."/>
            <person name="Kiefer A.F."/>
            <person name="Nichols A."/>
            <person name="Cepeda A.J."/>
            <person name="Yan W."/>
            <person name="Fan B."/>
            <person name="Jiang Y."/>
            <person name="Adhikari A."/>
            <person name="Zheng C.-J."/>
            <person name="Schuster L."/>
            <person name="Cowan T.M."/>
            <person name="Smanski M.J."/>
            <person name="Chevrette M.G."/>
            <person name="De Carvalho L.P.S."/>
            <person name="Shen B."/>
        </authorList>
    </citation>
    <scope>NUCLEOTIDE SEQUENCE [LARGE SCALE GENOMIC DNA]</scope>
    <source>
        <strain evidence="10 11">NPDC000155</strain>
    </source>
</reference>
<keyword evidence="6" id="KW-0521">NADP</keyword>
<accession>A0ABV1Y5Y1</accession>
<keyword evidence="4" id="KW-0285">Flavoprotein</keyword>
<sequence length="460" mass="49620">MVVTDSDGLRVAVIGAGPSGFYVAEQLFKEVTASVSVDIYDRLPTPWGLVRSGVAPDHPAIKSVSRVFEKTAADPRFRFYGNVEFGVDLTRADLALHYDAVVYAVGAQADRRLGIPGEDLPGSYAAVDFVAWYNGHPDHPDRQFDLSGKRAVLIGNGNVSIDVARILSSDLATLGGTDIADHALTALRDSAIRQVVVCGRRGPEQAAFTTPELRELGGLPGVRVVAHQQDVGSPTDENPNSSLEILRRHAAEPGEARPREIEFRFLLSPVEVRGAGRVEEVVFDVNELVYDGEAARVKPTGKREVVPCDLLIRSIGYRGVPLPGVPFDESTGRIPNDAGRVLRSGRPAAGEYCTGWVKRGPSGVIGTNRKCATETVGALLADYVEGVFARPANLPREAVDELFDGRGITVVDQAGWLRIDSHERSLGAQASRPRVKLCRYEGLLAQAGVVPDVNHAKRIR</sequence>
<comment type="caution">
    <text evidence="10">The sequence shown here is derived from an EMBL/GenBank/DDBJ whole genome shotgun (WGS) entry which is preliminary data.</text>
</comment>
<dbReference type="Gene3D" id="3.40.50.720">
    <property type="entry name" value="NAD(P)-binding Rossmann-like Domain"/>
    <property type="match status" value="1"/>
</dbReference>
<feature type="domain" description="FAD/NAD(P)-binding" evidence="9">
    <location>
        <begin position="10"/>
        <end position="168"/>
    </location>
</feature>
<proteinExistence type="inferred from homology"/>
<gene>
    <name evidence="10" type="ORF">ABT384_42500</name>
</gene>
<dbReference type="InterPro" id="IPR023753">
    <property type="entry name" value="FAD/NAD-binding_dom"/>
</dbReference>
<evidence type="ECO:0000313" key="10">
    <source>
        <dbReference type="EMBL" id="MER7379276.1"/>
    </source>
</evidence>
<dbReference type="PRINTS" id="PR00419">
    <property type="entry name" value="ADXRDTASE"/>
</dbReference>